<feature type="region of interest" description="Disordered" evidence="1">
    <location>
        <begin position="1"/>
        <end position="44"/>
    </location>
</feature>
<evidence type="ECO:0000256" key="1">
    <source>
        <dbReference type="SAM" id="MobiDB-lite"/>
    </source>
</evidence>
<sequence>MGDVKVLPHPWAPLARQPADAERKAARPAGSNAPATRPRERAVPQGTAVYPATPTAAYVHSQGLTTTSTTECLRYVKSSQ</sequence>
<dbReference type="Proteomes" id="UP000838756">
    <property type="component" value="Unassembled WGS sequence"/>
</dbReference>
<keyword evidence="3" id="KW-1185">Reference proteome</keyword>
<evidence type="ECO:0000313" key="3">
    <source>
        <dbReference type="Proteomes" id="UP000838756"/>
    </source>
</evidence>
<proteinExistence type="predicted"/>
<reference evidence="2" key="1">
    <citation type="submission" date="2022-03" db="EMBL/GenBank/DDBJ databases">
        <authorList>
            <person name="Lindestad O."/>
        </authorList>
    </citation>
    <scope>NUCLEOTIDE SEQUENCE</scope>
</reference>
<accession>A0A8S4S7E7</accession>
<dbReference type="AlphaFoldDB" id="A0A8S4S7E7"/>
<evidence type="ECO:0000313" key="2">
    <source>
        <dbReference type="EMBL" id="CAH2246153.1"/>
    </source>
</evidence>
<protein>
    <submittedName>
        <fullName evidence="2">Jg4594 protein</fullName>
    </submittedName>
</protein>
<dbReference type="EMBL" id="CAKXAJ010025927">
    <property type="protein sequence ID" value="CAH2246153.1"/>
    <property type="molecule type" value="Genomic_DNA"/>
</dbReference>
<gene>
    <name evidence="2" type="primary">jg4594</name>
    <name evidence="2" type="ORF">PAEG_LOCUS21302</name>
</gene>
<comment type="caution">
    <text evidence="2">The sequence shown here is derived from an EMBL/GenBank/DDBJ whole genome shotgun (WGS) entry which is preliminary data.</text>
</comment>
<organism evidence="2 3">
    <name type="scientific">Pararge aegeria aegeria</name>
    <dbReference type="NCBI Taxonomy" id="348720"/>
    <lineage>
        <taxon>Eukaryota</taxon>
        <taxon>Metazoa</taxon>
        <taxon>Ecdysozoa</taxon>
        <taxon>Arthropoda</taxon>
        <taxon>Hexapoda</taxon>
        <taxon>Insecta</taxon>
        <taxon>Pterygota</taxon>
        <taxon>Neoptera</taxon>
        <taxon>Endopterygota</taxon>
        <taxon>Lepidoptera</taxon>
        <taxon>Glossata</taxon>
        <taxon>Ditrysia</taxon>
        <taxon>Papilionoidea</taxon>
        <taxon>Nymphalidae</taxon>
        <taxon>Satyrinae</taxon>
        <taxon>Satyrini</taxon>
        <taxon>Parargina</taxon>
        <taxon>Pararge</taxon>
    </lineage>
</organism>
<name>A0A8S4S7E7_9NEOP</name>